<dbReference type="InterPro" id="IPR052920">
    <property type="entry name" value="DNA-binding_regulatory"/>
</dbReference>
<organism evidence="2 3">
    <name type="scientific">Stylonychia lemnae</name>
    <name type="common">Ciliate</name>
    <dbReference type="NCBI Taxonomy" id="5949"/>
    <lineage>
        <taxon>Eukaryota</taxon>
        <taxon>Sar</taxon>
        <taxon>Alveolata</taxon>
        <taxon>Ciliophora</taxon>
        <taxon>Intramacronucleata</taxon>
        <taxon>Spirotrichea</taxon>
        <taxon>Stichotrichia</taxon>
        <taxon>Sporadotrichida</taxon>
        <taxon>Oxytrichidae</taxon>
        <taxon>Stylonychinae</taxon>
        <taxon>Stylonychia</taxon>
    </lineage>
</organism>
<evidence type="ECO:0000313" key="3">
    <source>
        <dbReference type="Proteomes" id="UP000039865"/>
    </source>
</evidence>
<gene>
    <name evidence="2" type="primary">Contig1234.g45</name>
    <name evidence="2" type="ORF">STYLEM_1231</name>
</gene>
<dbReference type="AlphaFoldDB" id="A0A077ZQS0"/>
<dbReference type="EMBL" id="CCKQ01001162">
    <property type="protein sequence ID" value="CDW72273.1"/>
    <property type="molecule type" value="Genomic_DNA"/>
</dbReference>
<reference evidence="2 3" key="1">
    <citation type="submission" date="2014-06" db="EMBL/GenBank/DDBJ databases">
        <authorList>
            <person name="Swart Estienne"/>
        </authorList>
    </citation>
    <scope>NUCLEOTIDE SEQUENCE [LARGE SCALE GENOMIC DNA]</scope>
    <source>
        <strain evidence="2 3">130c</strain>
    </source>
</reference>
<dbReference type="PANTHER" id="PTHR43358">
    <property type="entry name" value="ALPHA/BETA-HYDROLASE"/>
    <property type="match status" value="1"/>
</dbReference>
<dbReference type="InParanoid" id="A0A077ZQS0"/>
<dbReference type="InterPro" id="IPR022742">
    <property type="entry name" value="Hydrolase_4"/>
</dbReference>
<dbReference type="Gene3D" id="3.40.50.1820">
    <property type="entry name" value="alpha/beta hydrolase"/>
    <property type="match status" value="1"/>
</dbReference>
<feature type="domain" description="Serine aminopeptidase S33" evidence="1">
    <location>
        <begin position="72"/>
        <end position="194"/>
    </location>
</feature>
<name>A0A077ZQS0_STYLE</name>
<dbReference type="InterPro" id="IPR029058">
    <property type="entry name" value="AB_hydrolase_fold"/>
</dbReference>
<sequence length="1263" mass="147054">MEFKGYSSLWKAVIRPPRLEYAISDLGPEVFELNHVVYKRTDVILNNKFGFKIHCSHFEPEETYRSWEEMPCVVYMHGNSSSRLEALEALPYILPANITLFCFDFAGCGISEGEYISLGWHERDDLNIIVEYLRNERKVSTIGLWGRSMGSVTALLHGDRDPSIAGMVLDSPFSNMKILVNELAKQYTKIPSFLVSGALKIVKSTVKSKAKFDLDDLSPIDHVSECFIPAMFACANGDDFIQPHHTQDLFNKYAGDKNIVKFEGDHNSMRPEFFFNSVVIFFHNTLQVESLLREDNKISSSKKKSSNDFEGDDDYLGGSGQNMLFQSIGRSSNMGANPFGQSMGDAHFSNHDEDNEEEILRKIMENSMRTHQEEESKRSGRISSRSQQMLILKLLLYKIIATIISIPKFEAISKLDNFAFQAKRHGESTRACIKEFHSRSDLTWEILFVLFYKLNHNLFGEVLLPGWDYNSHCGYQRLSTEHYHCQDYAWILVWNLKLYCLRSFEEVQKTNEYMETHFLKQKMYATSENNVESNFLWVDYASYLIERAENKDLQFLTSQFIRKVNNNISCLMTLALLDLPFNAEQHQYKTNEGRGLLQYLFKKEVREAQTDITNDILVIHRYQNPLNQTESSQTLPEEFLTNRAYQCEVIMTNVSPQKKEFSMLYQIPQGSLPLQKDKYMKSIPQTLTPYTTIRLTFHFYFPQAGSFVHFPSNISEDQKVIARAVSNKLVVVDKFSTKKKETFRDIIQNGNKDDIIEFLRTANLFNGERGFNLQDMMWMLKDYEFFIRVTQTLRERLIFFDQVWKYGIYHREEQAIIELLSRGNGIQVKETLGEYFQSKLLSVNLVQKEIKHLDYYPIINSRAHQVGDTQNWTLNVNLRNTYNRLLSVLIQKPSLSISDKMQLVYYFQLQDRINEAIKLFQSIDINETVDETLRIQHDYLKAYFDFFTGQSESFITARSIVRKYEDYPVISWRMAFLEILDQLNEYDGEIEEYNEIDEDNMTEEQKKQKYKQSIRKEPRLEVDISTEKRQIVLEVANIKAVSIKFYIIDAEILFSRTPFLKENTEEFSYVKPCHVIERDLNNVDLNSSIDTITYLQQPQRFELDIPENLQNHNMVIEISGEGKQIFKTYYQTQIKVNILEAYGELKVTDCNGVPLSKVYVKVFYQKNGQPASIAAFYRDGYTDIRGKFEYAQSSGNKLKEVAKFAILVMSDTLGSVIKECNPPKMNAVSKDVEILVDGGSQQSMMKQERVLKNINWHKANYKK</sequence>
<dbReference type="PANTHER" id="PTHR43358:SF4">
    <property type="entry name" value="ALPHA_BETA HYDROLASE FOLD-1 DOMAIN-CONTAINING PROTEIN"/>
    <property type="match status" value="1"/>
</dbReference>
<evidence type="ECO:0000259" key="1">
    <source>
        <dbReference type="Pfam" id="PF12146"/>
    </source>
</evidence>
<dbReference type="Pfam" id="PF12146">
    <property type="entry name" value="Hydrolase_4"/>
    <property type="match status" value="1"/>
</dbReference>
<proteinExistence type="predicted"/>
<dbReference type="OrthoDB" id="17798at2759"/>
<accession>A0A077ZQS0</accession>
<protein>
    <recommendedName>
        <fullName evidence="1">Serine aminopeptidase S33 domain-containing protein</fullName>
    </recommendedName>
</protein>
<evidence type="ECO:0000313" key="2">
    <source>
        <dbReference type="EMBL" id="CDW72273.1"/>
    </source>
</evidence>
<dbReference type="SUPFAM" id="SSF53474">
    <property type="entry name" value="alpha/beta-Hydrolases"/>
    <property type="match status" value="1"/>
</dbReference>
<keyword evidence="3" id="KW-1185">Reference proteome</keyword>
<dbReference type="Proteomes" id="UP000039865">
    <property type="component" value="Unassembled WGS sequence"/>
</dbReference>